<dbReference type="InterPro" id="IPR050321">
    <property type="entry name" value="Glycosyltr_2/OpgH_subfam"/>
</dbReference>
<organism evidence="12 13">
    <name type="scientific">Rhodocytophaga aerolata</name>
    <dbReference type="NCBI Taxonomy" id="455078"/>
    <lineage>
        <taxon>Bacteria</taxon>
        <taxon>Pseudomonadati</taxon>
        <taxon>Bacteroidota</taxon>
        <taxon>Cytophagia</taxon>
        <taxon>Cytophagales</taxon>
        <taxon>Rhodocytophagaceae</taxon>
        <taxon>Rhodocytophaga</taxon>
    </lineage>
</organism>
<dbReference type="Gene3D" id="3.20.20.80">
    <property type="entry name" value="Glycosidases"/>
    <property type="match status" value="2"/>
</dbReference>
<evidence type="ECO:0000256" key="5">
    <source>
        <dbReference type="ARBA" id="ARBA00022801"/>
    </source>
</evidence>
<feature type="active site" description="Nucleophile" evidence="9">
    <location>
        <position position="786"/>
    </location>
</feature>
<dbReference type="InterPro" id="IPR006103">
    <property type="entry name" value="Glyco_hydro_2_cat"/>
</dbReference>
<dbReference type="SUPFAM" id="SSF51445">
    <property type="entry name" value="(Trans)glycosidases"/>
    <property type="match status" value="2"/>
</dbReference>
<feature type="transmembrane region" description="Helical" evidence="10">
    <location>
        <begin position="36"/>
        <end position="56"/>
    </location>
</feature>
<keyword evidence="8 9" id="KW-0326">Glycosidase</keyword>
<protein>
    <submittedName>
        <fullName evidence="12">Glycosyltransferase family 2 protein</fullName>
    </submittedName>
</protein>
<dbReference type="SUPFAM" id="SSF53448">
    <property type="entry name" value="Nucleotide-diphospho-sugar transferases"/>
    <property type="match status" value="1"/>
</dbReference>
<name>A0ABT8RGI5_9BACT</name>
<keyword evidence="6 10" id="KW-1133">Transmembrane helix</keyword>
<evidence type="ECO:0000256" key="8">
    <source>
        <dbReference type="ARBA" id="ARBA00023295"/>
    </source>
</evidence>
<dbReference type="PROSITE" id="PS51764">
    <property type="entry name" value="GH26"/>
    <property type="match status" value="1"/>
</dbReference>
<feature type="transmembrane region" description="Helical" evidence="10">
    <location>
        <begin position="387"/>
        <end position="410"/>
    </location>
</feature>
<feature type="domain" description="GH26" evidence="11">
    <location>
        <begin position="536"/>
        <end position="844"/>
    </location>
</feature>
<dbReference type="InterPro" id="IPR022790">
    <property type="entry name" value="GH26_dom"/>
</dbReference>
<dbReference type="InterPro" id="IPR029044">
    <property type="entry name" value="Nucleotide-diphossugar_trans"/>
</dbReference>
<feature type="transmembrane region" description="Helical" evidence="10">
    <location>
        <begin position="12"/>
        <end position="30"/>
    </location>
</feature>
<accession>A0ABT8RGI5</accession>
<feature type="transmembrane region" description="Helical" evidence="10">
    <location>
        <begin position="324"/>
        <end position="344"/>
    </location>
</feature>
<dbReference type="PANTHER" id="PTHR43867:SF2">
    <property type="entry name" value="CELLULOSE SYNTHASE CATALYTIC SUBUNIT A [UDP-FORMING]"/>
    <property type="match status" value="1"/>
</dbReference>
<evidence type="ECO:0000256" key="1">
    <source>
        <dbReference type="ARBA" id="ARBA00004141"/>
    </source>
</evidence>
<feature type="active site" description="Proton donor" evidence="9">
    <location>
        <position position="674"/>
    </location>
</feature>
<evidence type="ECO:0000259" key="11">
    <source>
        <dbReference type="PROSITE" id="PS51764"/>
    </source>
</evidence>
<dbReference type="EMBL" id="JAUKPO010000047">
    <property type="protein sequence ID" value="MDO1451220.1"/>
    <property type="molecule type" value="Genomic_DNA"/>
</dbReference>
<keyword evidence="4 10" id="KW-0812">Transmembrane</keyword>
<evidence type="ECO:0000256" key="4">
    <source>
        <dbReference type="ARBA" id="ARBA00022692"/>
    </source>
</evidence>
<comment type="similarity">
    <text evidence="9">Belongs to the glycosyl hydrolase 26 family.</text>
</comment>
<evidence type="ECO:0000256" key="6">
    <source>
        <dbReference type="ARBA" id="ARBA00022989"/>
    </source>
</evidence>
<gene>
    <name evidence="12" type="ORF">Q0590_33410</name>
</gene>
<evidence type="ECO:0000256" key="3">
    <source>
        <dbReference type="ARBA" id="ARBA00022679"/>
    </source>
</evidence>
<dbReference type="Pfam" id="PF13641">
    <property type="entry name" value="Glyco_tranf_2_3"/>
    <property type="match status" value="1"/>
</dbReference>
<evidence type="ECO:0000256" key="9">
    <source>
        <dbReference type="PROSITE-ProRule" id="PRU01100"/>
    </source>
</evidence>
<feature type="transmembrane region" description="Helical" evidence="10">
    <location>
        <begin position="430"/>
        <end position="451"/>
    </location>
</feature>
<feature type="transmembrane region" description="Helical" evidence="10">
    <location>
        <begin position="458"/>
        <end position="479"/>
    </location>
</feature>
<keyword evidence="2" id="KW-0328">Glycosyltransferase</keyword>
<dbReference type="Gene3D" id="3.90.550.10">
    <property type="entry name" value="Spore Coat Polysaccharide Biosynthesis Protein SpsA, Chain A"/>
    <property type="match status" value="1"/>
</dbReference>
<dbReference type="RefSeq" id="WP_302042020.1">
    <property type="nucleotide sequence ID" value="NZ_JAUKPO010000047.1"/>
</dbReference>
<keyword evidence="13" id="KW-1185">Reference proteome</keyword>
<reference evidence="12" key="1">
    <citation type="submission" date="2023-07" db="EMBL/GenBank/DDBJ databases">
        <title>The genome sequence of Rhodocytophaga aerolata KACC 12507.</title>
        <authorList>
            <person name="Zhang X."/>
        </authorList>
    </citation>
    <scope>NUCLEOTIDE SEQUENCE</scope>
    <source>
        <strain evidence="12">KACC 12507</strain>
    </source>
</reference>
<sequence length="1292" mass="148615">MSKITKATSGLLWVLLGILALVFFLYGFITEVQVDNLLLFVCLTVGLGFKIISVLYEWYHYVAIRPVTVQQPSKQWTVDMLTTSCPEEPREMIEQTLRAMVAVQYPHQTYLCDEGNDPWLRDLCQQLGVHHITRQTRENAKAGNINNGLKNATGELCVILDPDHVPAPDFFDGLLHHFDDPQIGYVQIVQAYKNQSESLVAQAAAQQTYLFYGPLMQGMNQYGTAQAIGANCTFRRQALDSIGGHAAGLTEDMHTSMLLHAKGWKSVYVPKIASYGLVPSSLSAYYKQQLKWARGTFDLWLHVLPKLLAQLTWKQRLHYSILPLYYLFGIVTFLDIAIPVYSLITGDYPWLMNPAVFFLYFTPYFLCSLSIRLFAQRWLYEPHEHGLHLLGGILRTGTWWVYIVGFVYTLLNIKVPYIPTPKEHNSKNEFRLGLPNLLLAIISLAAVVYGLNRDWQPYSFLMATFAACNAVVLLLAFLMGQTSWFDSLKNIYRRRLFKTITIKWGTQLKLTRAAIPLIVILPITVSLLFISSVDESATTSLVSQVNKTPKKSTGGFYTGIYMPAVDQEKSITSVKQAEQEAQHSFSIVSTYLSWGDSPLPDTLWKEIIQKDAIPMITWEPWTNLFTKYTNHPDISQNRKVFFYITKGYFDAYIDTMAITLRSLGHPVYLRFAHEMDNPMYPWSTTGGNSPEEFIAAWRYVHNRFEALGVQNVTWVWNPLKPSAIDTYFPDDKSYKDSWYVDWVGITCLNYGKANSNQAWYTFEQLYTPFQDKLKKAKLNLPVMLAEFGSTSYGGNATTWVIDGLQKIQSGYPEIRSVVLFHSDKDKNWITNWRPTEESAVINWTNNLSAFSNILKGLNAVKMPAFTRDTTQTISKNKNIKGNSGSFTWEVNGKPIYIKGVCYNPAHDWRDGFYPLTRKQLEHDFKRIKAMGANTIRRYEPGIYDRNILTVAAEQGLYVMYGFWFDPAIDYFKDSVAVANYEKEVIDYVKQYKDRKNIIAWNIGNESWGLLKKHFNKPYLTINRRAYLHFLERIADKIHEIDPDRPVFASEEHFELASTIYEMRMYAPSIDVIGINSYYEAKIESLQSVFSKFDTLRPYVVTEFGPKGYWDSDLSDMRNDSLLIEVSSVAKAKWYKHQWIEYIEKNKGNNLGGFAFSWRDRYEGTATWFGITDYKGRLKPAYYYLQGVWSGKTNHSNQHPDLTIVGSWYPAKAGDEVWVSAGISNGYPGRLQYEWEVYEEETWKRVSIIENKIYNDRFIKVIIPNKKHHYRVYVHATDSVGNVVTASRPLAIE</sequence>
<comment type="subcellular location">
    <subcellularLocation>
        <location evidence="1">Membrane</location>
        <topology evidence="1">Multi-pass membrane protein</topology>
    </subcellularLocation>
</comment>
<dbReference type="Proteomes" id="UP001168528">
    <property type="component" value="Unassembled WGS sequence"/>
</dbReference>
<keyword evidence="5 9" id="KW-0378">Hydrolase</keyword>
<dbReference type="CDD" id="cd06421">
    <property type="entry name" value="CESA_CelA_like"/>
    <property type="match status" value="1"/>
</dbReference>
<proteinExistence type="inferred from homology"/>
<evidence type="ECO:0000256" key="7">
    <source>
        <dbReference type="ARBA" id="ARBA00023136"/>
    </source>
</evidence>
<dbReference type="PANTHER" id="PTHR43867">
    <property type="entry name" value="CELLULOSE SYNTHASE CATALYTIC SUBUNIT A [UDP-FORMING]"/>
    <property type="match status" value="1"/>
</dbReference>
<evidence type="ECO:0000313" key="12">
    <source>
        <dbReference type="EMBL" id="MDO1451220.1"/>
    </source>
</evidence>
<dbReference type="Pfam" id="PF02836">
    <property type="entry name" value="Glyco_hydro_2_C"/>
    <property type="match status" value="1"/>
</dbReference>
<keyword evidence="3" id="KW-0808">Transferase</keyword>
<evidence type="ECO:0000256" key="10">
    <source>
        <dbReference type="SAM" id="Phobius"/>
    </source>
</evidence>
<evidence type="ECO:0000313" key="13">
    <source>
        <dbReference type="Proteomes" id="UP001168528"/>
    </source>
</evidence>
<keyword evidence="7 10" id="KW-0472">Membrane</keyword>
<dbReference type="InterPro" id="IPR017853">
    <property type="entry name" value="GH"/>
</dbReference>
<feature type="transmembrane region" description="Helical" evidence="10">
    <location>
        <begin position="356"/>
        <end position="375"/>
    </location>
</feature>
<comment type="caution">
    <text evidence="12">The sequence shown here is derived from an EMBL/GenBank/DDBJ whole genome shotgun (WGS) entry which is preliminary data.</text>
</comment>
<evidence type="ECO:0000256" key="2">
    <source>
        <dbReference type="ARBA" id="ARBA00022676"/>
    </source>
</evidence>